<accession>A0ABR2DNU1</accession>
<keyword evidence="2" id="KW-1185">Reference proteome</keyword>
<name>A0ABR2DNU1_9ROSI</name>
<gene>
    <name evidence="1" type="ORF">V6N12_015247</name>
</gene>
<dbReference type="EMBL" id="JBBPBM010000024">
    <property type="protein sequence ID" value="KAK8542660.1"/>
    <property type="molecule type" value="Genomic_DNA"/>
</dbReference>
<organism evidence="1 2">
    <name type="scientific">Hibiscus sabdariffa</name>
    <name type="common">roselle</name>
    <dbReference type="NCBI Taxonomy" id="183260"/>
    <lineage>
        <taxon>Eukaryota</taxon>
        <taxon>Viridiplantae</taxon>
        <taxon>Streptophyta</taxon>
        <taxon>Embryophyta</taxon>
        <taxon>Tracheophyta</taxon>
        <taxon>Spermatophyta</taxon>
        <taxon>Magnoliopsida</taxon>
        <taxon>eudicotyledons</taxon>
        <taxon>Gunneridae</taxon>
        <taxon>Pentapetalae</taxon>
        <taxon>rosids</taxon>
        <taxon>malvids</taxon>
        <taxon>Malvales</taxon>
        <taxon>Malvaceae</taxon>
        <taxon>Malvoideae</taxon>
        <taxon>Hibiscus</taxon>
    </lineage>
</organism>
<dbReference type="Proteomes" id="UP001472677">
    <property type="component" value="Unassembled WGS sequence"/>
</dbReference>
<protein>
    <submittedName>
        <fullName evidence="1">Uncharacterized protein</fullName>
    </submittedName>
</protein>
<evidence type="ECO:0000313" key="2">
    <source>
        <dbReference type="Proteomes" id="UP001472677"/>
    </source>
</evidence>
<reference evidence="1 2" key="1">
    <citation type="journal article" date="2024" name="G3 (Bethesda)">
        <title>Genome assembly of Hibiscus sabdariffa L. provides insights into metabolisms of medicinal natural products.</title>
        <authorList>
            <person name="Kim T."/>
        </authorList>
    </citation>
    <scope>NUCLEOTIDE SEQUENCE [LARGE SCALE GENOMIC DNA]</scope>
    <source>
        <strain evidence="1">TK-2024</strain>
        <tissue evidence="1">Old leaves</tissue>
    </source>
</reference>
<sequence length="111" mass="12312">MVDTCRYRCNRLNFQSLWGQASHTPKHDIKDFATGNGISFASAGTGYDNATSNVMELPAISSESFTSPELGRYSSESFLQSNGLFTIGKKRTVKMLFGSECMDEYNNMAKD</sequence>
<evidence type="ECO:0000313" key="1">
    <source>
        <dbReference type="EMBL" id="KAK8542660.1"/>
    </source>
</evidence>
<proteinExistence type="predicted"/>
<comment type="caution">
    <text evidence="1">The sequence shown here is derived from an EMBL/GenBank/DDBJ whole genome shotgun (WGS) entry which is preliminary data.</text>
</comment>